<feature type="region of interest" description="Disordered" evidence="1">
    <location>
        <begin position="1"/>
        <end position="25"/>
    </location>
</feature>
<accession>A0A6J4HG91</accession>
<reference evidence="2" key="1">
    <citation type="submission" date="2020-02" db="EMBL/GenBank/DDBJ databases">
        <authorList>
            <person name="Meier V. D."/>
        </authorList>
    </citation>
    <scope>NUCLEOTIDE SEQUENCE</scope>
    <source>
        <strain evidence="2">AVDCRST_MAG77</strain>
    </source>
</reference>
<protein>
    <submittedName>
        <fullName evidence="2">Uncharacterized protein</fullName>
    </submittedName>
</protein>
<proteinExistence type="predicted"/>
<sequence length="66" mass="7251">MTMTMESPPAISAGQQLPLPLGRRAVPSPTLPPHEVWAGLPPLAQAQVREVFILVVREVLRATDRR</sequence>
<dbReference type="AlphaFoldDB" id="A0A6J4HG91"/>
<evidence type="ECO:0000313" key="2">
    <source>
        <dbReference type="EMBL" id="CAA9223622.1"/>
    </source>
</evidence>
<evidence type="ECO:0000256" key="1">
    <source>
        <dbReference type="SAM" id="MobiDB-lite"/>
    </source>
</evidence>
<name>A0A6J4HG91_9CHLR</name>
<gene>
    <name evidence="2" type="ORF">AVDCRST_MAG77-604</name>
</gene>
<organism evidence="2">
    <name type="scientific">uncultured Chloroflexota bacterium</name>
    <dbReference type="NCBI Taxonomy" id="166587"/>
    <lineage>
        <taxon>Bacteria</taxon>
        <taxon>Bacillati</taxon>
        <taxon>Chloroflexota</taxon>
        <taxon>environmental samples</taxon>
    </lineage>
</organism>
<dbReference type="EMBL" id="CADCTC010000039">
    <property type="protein sequence ID" value="CAA9223622.1"/>
    <property type="molecule type" value="Genomic_DNA"/>
</dbReference>